<dbReference type="InterPro" id="IPR033728">
    <property type="entry name" value="ThrRS_core"/>
</dbReference>
<evidence type="ECO:0000256" key="4">
    <source>
        <dbReference type="ARBA" id="ARBA00022598"/>
    </source>
</evidence>
<dbReference type="SUPFAM" id="SSF52954">
    <property type="entry name" value="Class II aaRS ABD-related"/>
    <property type="match status" value="1"/>
</dbReference>
<dbReference type="FunFam" id="3.40.50.800:FF:000001">
    <property type="entry name" value="Threonine--tRNA ligase"/>
    <property type="match status" value="1"/>
</dbReference>
<dbReference type="InterPro" id="IPR002314">
    <property type="entry name" value="aa-tRNA-synt_IIb"/>
</dbReference>
<dbReference type="AlphaFoldDB" id="A0A1F5SW23"/>
<evidence type="ECO:0000256" key="3">
    <source>
        <dbReference type="ARBA" id="ARBA00022555"/>
    </source>
</evidence>
<evidence type="ECO:0000256" key="12">
    <source>
        <dbReference type="ARBA" id="ARBA00049515"/>
    </source>
</evidence>
<dbReference type="SUPFAM" id="SSF55186">
    <property type="entry name" value="ThrRS/AlaRS common domain"/>
    <property type="match status" value="1"/>
</dbReference>
<dbReference type="InterPro" id="IPR036621">
    <property type="entry name" value="Anticodon-bd_dom_sf"/>
</dbReference>
<dbReference type="EMBL" id="MFGJ01000008">
    <property type="protein sequence ID" value="OGF30935.1"/>
    <property type="molecule type" value="Genomic_DNA"/>
</dbReference>
<feature type="binding site" evidence="13">
    <location>
        <position position="343"/>
    </location>
    <ligand>
        <name>Zn(2+)</name>
        <dbReference type="ChEBI" id="CHEBI:29105"/>
        <note>catalytic</note>
    </ligand>
</feature>
<dbReference type="InterPro" id="IPR006195">
    <property type="entry name" value="aa-tRNA-synth_II"/>
</dbReference>
<protein>
    <recommendedName>
        <fullName evidence="13">Threonine--tRNA ligase</fullName>
        <ecNumber evidence="13">6.1.1.3</ecNumber>
    </recommendedName>
    <alternativeName>
        <fullName evidence="13">Threonyl-tRNA synthetase</fullName>
        <shortName evidence="13">ThrRS</shortName>
    </alternativeName>
</protein>
<dbReference type="GO" id="GO:0046872">
    <property type="term" value="F:metal ion binding"/>
    <property type="evidence" value="ECO:0007669"/>
    <property type="project" value="UniProtKB-KW"/>
</dbReference>
<dbReference type="FunFam" id="3.30.980.10:FF:000005">
    <property type="entry name" value="Threonyl-tRNA synthetase, mitochondrial"/>
    <property type="match status" value="1"/>
</dbReference>
<keyword evidence="9 13" id="KW-0694">RNA-binding</keyword>
<evidence type="ECO:0000256" key="1">
    <source>
        <dbReference type="ARBA" id="ARBA00008226"/>
    </source>
</evidence>
<keyword evidence="2 13" id="KW-0963">Cytoplasm</keyword>
<dbReference type="Gene3D" id="3.40.50.800">
    <property type="entry name" value="Anticodon-binding domain"/>
    <property type="match status" value="1"/>
</dbReference>
<evidence type="ECO:0000256" key="2">
    <source>
        <dbReference type="ARBA" id="ARBA00022490"/>
    </source>
</evidence>
<dbReference type="Pfam" id="PF00587">
    <property type="entry name" value="tRNA-synt_2b"/>
    <property type="match status" value="1"/>
</dbReference>
<keyword evidence="11 13" id="KW-0030">Aminoacyl-tRNA synthetase</keyword>
<keyword evidence="10 13" id="KW-0648">Protein biosynthesis</keyword>
<dbReference type="Gene3D" id="3.30.980.10">
    <property type="entry name" value="Threonyl-trna Synthetase, Chain A, domain 2"/>
    <property type="match status" value="1"/>
</dbReference>
<comment type="catalytic activity">
    <reaction evidence="12 13">
        <text>tRNA(Thr) + L-threonine + ATP = L-threonyl-tRNA(Thr) + AMP + diphosphate + H(+)</text>
        <dbReference type="Rhea" id="RHEA:24624"/>
        <dbReference type="Rhea" id="RHEA-COMP:9670"/>
        <dbReference type="Rhea" id="RHEA-COMP:9704"/>
        <dbReference type="ChEBI" id="CHEBI:15378"/>
        <dbReference type="ChEBI" id="CHEBI:30616"/>
        <dbReference type="ChEBI" id="CHEBI:33019"/>
        <dbReference type="ChEBI" id="CHEBI:57926"/>
        <dbReference type="ChEBI" id="CHEBI:78442"/>
        <dbReference type="ChEBI" id="CHEBI:78534"/>
        <dbReference type="ChEBI" id="CHEBI:456215"/>
        <dbReference type="EC" id="6.1.1.3"/>
    </reaction>
</comment>
<evidence type="ECO:0000313" key="16">
    <source>
        <dbReference type="Proteomes" id="UP000179001"/>
    </source>
</evidence>
<dbReference type="FunFam" id="3.30.930.10:FF:000002">
    <property type="entry name" value="Threonine--tRNA ligase"/>
    <property type="match status" value="1"/>
</dbReference>
<dbReference type="GO" id="GO:0005737">
    <property type="term" value="C:cytoplasm"/>
    <property type="evidence" value="ECO:0007669"/>
    <property type="project" value="UniProtKB-SubCell"/>
</dbReference>
<comment type="caution">
    <text evidence="15">The sequence shown here is derived from an EMBL/GenBank/DDBJ whole genome shotgun (WGS) entry which is preliminary data.</text>
</comment>
<dbReference type="PANTHER" id="PTHR11451:SF44">
    <property type="entry name" value="THREONINE--TRNA LIGASE, CHLOROPLASTIC_MITOCHONDRIAL 2"/>
    <property type="match status" value="1"/>
</dbReference>
<dbReference type="CDD" id="cd00860">
    <property type="entry name" value="ThrRS_anticodon"/>
    <property type="match status" value="1"/>
</dbReference>
<comment type="caution">
    <text evidence="13">Lacks conserved residue(s) required for the propagation of feature annotation.</text>
</comment>
<dbReference type="EC" id="6.1.1.3" evidence="13"/>
<comment type="subunit">
    <text evidence="13">Homodimer.</text>
</comment>
<dbReference type="SMART" id="SM00863">
    <property type="entry name" value="tRNA_SAD"/>
    <property type="match status" value="1"/>
</dbReference>
<feature type="binding site" evidence="13">
    <location>
        <position position="292"/>
    </location>
    <ligand>
        <name>Zn(2+)</name>
        <dbReference type="ChEBI" id="CHEBI:29105"/>
        <note>catalytic</note>
    </ligand>
</feature>
<dbReference type="CDD" id="cd00771">
    <property type="entry name" value="ThrRS_core"/>
    <property type="match status" value="1"/>
</dbReference>
<dbReference type="NCBIfam" id="TIGR00418">
    <property type="entry name" value="thrS"/>
    <property type="match status" value="1"/>
</dbReference>
<keyword evidence="7 13" id="KW-0862">Zinc</keyword>
<comment type="subcellular location">
    <subcellularLocation>
        <location evidence="13">Cytoplasm</location>
    </subcellularLocation>
</comment>
<organism evidence="15 16">
    <name type="scientific">Candidatus Falkowbacteria bacterium RIFOXYC2_FULL_36_12</name>
    <dbReference type="NCBI Taxonomy" id="1798002"/>
    <lineage>
        <taxon>Bacteria</taxon>
        <taxon>Candidatus Falkowiibacteriota</taxon>
    </lineage>
</organism>
<name>A0A1F5SW23_9BACT</name>
<comment type="similarity">
    <text evidence="1 13">Belongs to the class-II aminoacyl-tRNA synthetase family.</text>
</comment>
<dbReference type="InterPro" id="IPR045864">
    <property type="entry name" value="aa-tRNA-synth_II/BPL/LPL"/>
</dbReference>
<evidence type="ECO:0000256" key="9">
    <source>
        <dbReference type="ARBA" id="ARBA00022884"/>
    </source>
</evidence>
<dbReference type="STRING" id="1798002.A2478_00610"/>
<dbReference type="Proteomes" id="UP000179001">
    <property type="component" value="Unassembled WGS sequence"/>
</dbReference>
<keyword evidence="3 13" id="KW-0820">tRNA-binding</keyword>
<evidence type="ECO:0000256" key="11">
    <source>
        <dbReference type="ARBA" id="ARBA00023146"/>
    </source>
</evidence>
<dbReference type="Pfam" id="PF07973">
    <property type="entry name" value="tRNA_SAD"/>
    <property type="match status" value="1"/>
</dbReference>
<dbReference type="Gene3D" id="3.30.54.20">
    <property type="match status" value="1"/>
</dbReference>
<gene>
    <name evidence="13" type="primary">thrS</name>
    <name evidence="15" type="ORF">A2478_00610</name>
</gene>
<dbReference type="InterPro" id="IPR004154">
    <property type="entry name" value="Anticodon-bd"/>
</dbReference>
<sequence length="598" mass="70184">MNENLEKMRHSLAHIMAQAVLKVYPETKLAIGPDIDNGFYYDFDLGDKSFIPEDLKKIEKEMKKIVANNQKFENCKLTIEEAKEKLKNNPYKLELIEELEKQGESEISFYKNIDGNGNVVFEDMCRGPHVDSTNQIGAFKLQKLAGAYWRGDEKNKMLQRIYGLAFATEEELNNYVEMLKEAEKRDHRVIGKNLFLIDRKVGQGLVCWKPKGAMLWRIIEDFWYKAHLENGYQLVRSPHIGSRELWETSGHWNFYNDSMYPVLEVSKSLKEAQEGIQVEGLKEEYLLKPMNCPFHVQIFKSEQWSYRDLPLRWAECGTVYRYEKSGELSGLTRVRGFTQDDAHIICSKEQVEEELKRVANFIKFIFDSFGFAKYKIYLSLRDPKNKDKYAGNDEGWEFTENLLEKVAKDLGIEYEKEYGEAAFYGPKLDYKVRDALGREWQCSTLQFDFNLPERFDMTFVNADGENERPYMLHRALFGSFERFIGLLIEHYTGLFPVWLSPCQIKLISVGEKHHQYVMDLADQFKKENFRVEMDMSNETVGNKIRRAEQEKVPYMLVIGDKEIESGEFQVRLKGEDEQRSLKLEQLIDEVKQKIEKKK</sequence>
<evidence type="ECO:0000256" key="8">
    <source>
        <dbReference type="ARBA" id="ARBA00022840"/>
    </source>
</evidence>
<dbReference type="GO" id="GO:0005524">
    <property type="term" value="F:ATP binding"/>
    <property type="evidence" value="ECO:0007669"/>
    <property type="project" value="UniProtKB-UniRule"/>
</dbReference>
<dbReference type="Gene3D" id="3.30.930.10">
    <property type="entry name" value="Bira Bifunctional Protein, Domain 2"/>
    <property type="match status" value="1"/>
</dbReference>
<keyword evidence="5 13" id="KW-0479">Metal-binding</keyword>
<evidence type="ECO:0000256" key="6">
    <source>
        <dbReference type="ARBA" id="ARBA00022741"/>
    </source>
</evidence>
<dbReference type="PROSITE" id="PS50862">
    <property type="entry name" value="AA_TRNA_LIGASE_II"/>
    <property type="match status" value="1"/>
</dbReference>
<dbReference type="GO" id="GO:0006435">
    <property type="term" value="P:threonyl-tRNA aminoacylation"/>
    <property type="evidence" value="ECO:0007669"/>
    <property type="project" value="UniProtKB-UniRule"/>
</dbReference>
<evidence type="ECO:0000256" key="13">
    <source>
        <dbReference type="HAMAP-Rule" id="MF_00184"/>
    </source>
</evidence>
<dbReference type="InterPro" id="IPR002320">
    <property type="entry name" value="Thr-tRNA-ligase_IIa"/>
</dbReference>
<feature type="binding site" evidence="13">
    <location>
        <position position="473"/>
    </location>
    <ligand>
        <name>Zn(2+)</name>
        <dbReference type="ChEBI" id="CHEBI:29105"/>
        <note>catalytic</note>
    </ligand>
</feature>
<dbReference type="Pfam" id="PF03129">
    <property type="entry name" value="HGTP_anticodon"/>
    <property type="match status" value="1"/>
</dbReference>
<dbReference type="GO" id="GO:0000049">
    <property type="term" value="F:tRNA binding"/>
    <property type="evidence" value="ECO:0007669"/>
    <property type="project" value="UniProtKB-KW"/>
</dbReference>
<evidence type="ECO:0000259" key="14">
    <source>
        <dbReference type="PROSITE" id="PS50862"/>
    </source>
</evidence>
<evidence type="ECO:0000313" key="15">
    <source>
        <dbReference type="EMBL" id="OGF30935.1"/>
    </source>
</evidence>
<keyword evidence="4 13" id="KW-0436">Ligase</keyword>
<reference evidence="15 16" key="1">
    <citation type="journal article" date="2016" name="Nat. Commun.">
        <title>Thousands of microbial genomes shed light on interconnected biogeochemical processes in an aquifer system.</title>
        <authorList>
            <person name="Anantharaman K."/>
            <person name="Brown C.T."/>
            <person name="Hug L.A."/>
            <person name="Sharon I."/>
            <person name="Castelle C.J."/>
            <person name="Probst A.J."/>
            <person name="Thomas B.C."/>
            <person name="Singh A."/>
            <person name="Wilkins M.J."/>
            <person name="Karaoz U."/>
            <person name="Brodie E.L."/>
            <person name="Williams K.H."/>
            <person name="Hubbard S.S."/>
            <person name="Banfield J.F."/>
        </authorList>
    </citation>
    <scope>NUCLEOTIDE SEQUENCE [LARGE SCALE GENOMIC DNA]</scope>
</reference>
<evidence type="ECO:0000256" key="7">
    <source>
        <dbReference type="ARBA" id="ARBA00022833"/>
    </source>
</evidence>
<evidence type="ECO:0000256" key="10">
    <source>
        <dbReference type="ARBA" id="ARBA00022917"/>
    </source>
</evidence>
<dbReference type="PRINTS" id="PR01047">
    <property type="entry name" value="TRNASYNTHTHR"/>
</dbReference>
<feature type="domain" description="Aminoacyl-transfer RNA synthetases class-II family profile" evidence="14">
    <location>
        <begin position="174"/>
        <end position="496"/>
    </location>
</feature>
<accession>A0A1F5SW23</accession>
<keyword evidence="8 13" id="KW-0067">ATP-binding</keyword>
<dbReference type="InterPro" id="IPR018163">
    <property type="entry name" value="Thr/Ala-tRNA-synth_IIc_edit"/>
</dbReference>
<dbReference type="SUPFAM" id="SSF55681">
    <property type="entry name" value="Class II aaRS and biotin synthetases"/>
    <property type="match status" value="1"/>
</dbReference>
<dbReference type="GO" id="GO:0004829">
    <property type="term" value="F:threonine-tRNA ligase activity"/>
    <property type="evidence" value="ECO:0007669"/>
    <property type="project" value="UniProtKB-UniRule"/>
</dbReference>
<evidence type="ECO:0000256" key="5">
    <source>
        <dbReference type="ARBA" id="ARBA00022723"/>
    </source>
</evidence>
<comment type="cofactor">
    <cofactor evidence="13">
        <name>Zn(2+)</name>
        <dbReference type="ChEBI" id="CHEBI:29105"/>
    </cofactor>
    <text evidence="13">Binds 1 zinc ion per subunit.</text>
</comment>
<dbReference type="PANTHER" id="PTHR11451">
    <property type="entry name" value="THREONINE-TRNA LIGASE"/>
    <property type="match status" value="1"/>
</dbReference>
<dbReference type="InterPro" id="IPR012947">
    <property type="entry name" value="tRNA_SAD"/>
</dbReference>
<dbReference type="HAMAP" id="MF_00184">
    <property type="entry name" value="Thr_tRNA_synth"/>
    <property type="match status" value="1"/>
</dbReference>
<keyword evidence="6 13" id="KW-0547">Nucleotide-binding</keyword>
<proteinExistence type="inferred from homology"/>
<dbReference type="InterPro" id="IPR047246">
    <property type="entry name" value="ThrRS_anticodon"/>
</dbReference>